<comment type="caution">
    <text evidence="3">The sequence shown here is derived from an EMBL/GenBank/DDBJ whole genome shotgun (WGS) entry which is preliminary data.</text>
</comment>
<evidence type="ECO:0000313" key="4">
    <source>
        <dbReference type="Proteomes" id="UP001107558"/>
    </source>
</evidence>
<name>A0A9J6CNB2_POLVA</name>
<keyword evidence="4" id="KW-1185">Reference proteome</keyword>
<evidence type="ECO:0000256" key="1">
    <source>
        <dbReference type="SAM" id="MobiDB-lite"/>
    </source>
</evidence>
<dbReference type="AlphaFoldDB" id="A0A9J6CNB2"/>
<feature type="chain" id="PRO_5039920124" evidence="2">
    <location>
        <begin position="21"/>
        <end position="148"/>
    </location>
</feature>
<keyword evidence="2" id="KW-0732">Signal</keyword>
<sequence length="148" mass="16380">MRLALCLFLLISVQILLLNADKKVKDKYENNEESAAMIQENKFQRYYGGRGGCCNCCSCCGCNGGGFDYPSPFPPQQPPIGNNPNPGMPMPPPQIPPRPANDPNMPVPSPEGRADRSVESRETKYSRKGYRRRSSSGSSKSSKPYEFI</sequence>
<dbReference type="EMBL" id="JADBJN010000001">
    <property type="protein sequence ID" value="KAG5683786.1"/>
    <property type="molecule type" value="Genomic_DNA"/>
</dbReference>
<gene>
    <name evidence="3" type="ORF">PVAND_013050</name>
</gene>
<feature type="compositionally biased region" description="Pro residues" evidence="1">
    <location>
        <begin position="86"/>
        <end position="109"/>
    </location>
</feature>
<proteinExistence type="predicted"/>
<dbReference type="Proteomes" id="UP001107558">
    <property type="component" value="Chromosome 1"/>
</dbReference>
<evidence type="ECO:0000313" key="3">
    <source>
        <dbReference type="EMBL" id="KAG5683786.1"/>
    </source>
</evidence>
<reference evidence="3" key="1">
    <citation type="submission" date="2021-03" db="EMBL/GenBank/DDBJ databases">
        <title>Chromosome level genome of the anhydrobiotic midge Polypedilum vanderplanki.</title>
        <authorList>
            <person name="Yoshida Y."/>
            <person name="Kikawada T."/>
            <person name="Gusev O."/>
        </authorList>
    </citation>
    <scope>NUCLEOTIDE SEQUENCE</scope>
    <source>
        <strain evidence="3">NIAS01</strain>
        <tissue evidence="3">Whole body or cell culture</tissue>
    </source>
</reference>
<feature type="signal peptide" evidence="2">
    <location>
        <begin position="1"/>
        <end position="20"/>
    </location>
</feature>
<protein>
    <submittedName>
        <fullName evidence="3">Uncharacterized protein</fullName>
    </submittedName>
</protein>
<organism evidence="3 4">
    <name type="scientific">Polypedilum vanderplanki</name>
    <name type="common">Sleeping chironomid midge</name>
    <dbReference type="NCBI Taxonomy" id="319348"/>
    <lineage>
        <taxon>Eukaryota</taxon>
        <taxon>Metazoa</taxon>
        <taxon>Ecdysozoa</taxon>
        <taxon>Arthropoda</taxon>
        <taxon>Hexapoda</taxon>
        <taxon>Insecta</taxon>
        <taxon>Pterygota</taxon>
        <taxon>Neoptera</taxon>
        <taxon>Endopterygota</taxon>
        <taxon>Diptera</taxon>
        <taxon>Nematocera</taxon>
        <taxon>Chironomoidea</taxon>
        <taxon>Chironomidae</taxon>
        <taxon>Chironominae</taxon>
        <taxon>Polypedilum</taxon>
        <taxon>Polypedilum</taxon>
    </lineage>
</organism>
<feature type="region of interest" description="Disordered" evidence="1">
    <location>
        <begin position="71"/>
        <end position="148"/>
    </location>
</feature>
<evidence type="ECO:0000256" key="2">
    <source>
        <dbReference type="SAM" id="SignalP"/>
    </source>
</evidence>
<feature type="compositionally biased region" description="Basic and acidic residues" evidence="1">
    <location>
        <begin position="112"/>
        <end position="125"/>
    </location>
</feature>
<accession>A0A9J6CNB2</accession>